<feature type="transmembrane region" description="Helical" evidence="3">
    <location>
        <begin position="219"/>
        <end position="239"/>
    </location>
</feature>
<organism evidence="6 7">
    <name type="scientific">Ranitomeya imitator</name>
    <name type="common">mimic poison frog</name>
    <dbReference type="NCBI Taxonomy" id="111125"/>
    <lineage>
        <taxon>Eukaryota</taxon>
        <taxon>Metazoa</taxon>
        <taxon>Chordata</taxon>
        <taxon>Craniata</taxon>
        <taxon>Vertebrata</taxon>
        <taxon>Euteleostomi</taxon>
        <taxon>Amphibia</taxon>
        <taxon>Batrachia</taxon>
        <taxon>Anura</taxon>
        <taxon>Neobatrachia</taxon>
        <taxon>Hyloidea</taxon>
        <taxon>Dendrobatidae</taxon>
        <taxon>Dendrobatinae</taxon>
        <taxon>Ranitomeya</taxon>
    </lineage>
</organism>
<keyword evidence="2" id="KW-0325">Glycoprotein</keyword>
<keyword evidence="3" id="KW-0472">Membrane</keyword>
<evidence type="ECO:0000256" key="2">
    <source>
        <dbReference type="ARBA" id="ARBA00023180"/>
    </source>
</evidence>
<dbReference type="Gene3D" id="2.60.40.4100">
    <property type="entry name" value="Zona pellucida, ZP-C domain"/>
    <property type="match status" value="1"/>
</dbReference>
<dbReference type="EMBL" id="CAUEEQ010017560">
    <property type="protein sequence ID" value="CAJ0940567.1"/>
    <property type="molecule type" value="Genomic_DNA"/>
</dbReference>
<dbReference type="PANTHER" id="PTHR11576">
    <property type="entry name" value="ZONA PELLUCIDA SPERM-BINDING PROTEIN 3"/>
    <property type="match status" value="1"/>
</dbReference>
<dbReference type="PROSITE" id="PS51034">
    <property type="entry name" value="ZP_2"/>
    <property type="match status" value="1"/>
</dbReference>
<feature type="signal peptide" evidence="4">
    <location>
        <begin position="1"/>
        <end position="22"/>
    </location>
</feature>
<keyword evidence="3" id="KW-1133">Transmembrane helix</keyword>
<feature type="chain" id="PRO_5046334537" description="ZP domain-containing protein" evidence="4">
    <location>
        <begin position="23"/>
        <end position="287"/>
    </location>
</feature>
<name>A0ABN9LFL5_9NEOB</name>
<feature type="domain" description="ZP" evidence="5">
    <location>
        <begin position="1"/>
        <end position="130"/>
    </location>
</feature>
<dbReference type="Pfam" id="PF00100">
    <property type="entry name" value="Zona_pellucida"/>
    <property type="match status" value="1"/>
</dbReference>
<dbReference type="Proteomes" id="UP001176940">
    <property type="component" value="Unassembled WGS sequence"/>
</dbReference>
<reference evidence="6" key="1">
    <citation type="submission" date="2023-07" db="EMBL/GenBank/DDBJ databases">
        <authorList>
            <person name="Stuckert A."/>
        </authorList>
    </citation>
    <scope>NUCLEOTIDE SEQUENCE</scope>
</reference>
<evidence type="ECO:0000256" key="4">
    <source>
        <dbReference type="SAM" id="SignalP"/>
    </source>
</evidence>
<keyword evidence="7" id="KW-1185">Reference proteome</keyword>
<keyword evidence="3" id="KW-0812">Transmembrane</keyword>
<accession>A0ABN9LFL5</accession>
<protein>
    <recommendedName>
        <fullName evidence="5">ZP domain-containing protein</fullName>
    </recommendedName>
</protein>
<dbReference type="PANTHER" id="PTHR11576:SF2">
    <property type="entry name" value="ZONA PELLUCIDA SPERM-BINDING PROTEIN 3"/>
    <property type="match status" value="1"/>
</dbReference>
<evidence type="ECO:0000259" key="5">
    <source>
        <dbReference type="PROSITE" id="PS51034"/>
    </source>
</evidence>
<dbReference type="InterPro" id="IPR055355">
    <property type="entry name" value="ZP-C"/>
</dbReference>
<sequence length="287" mass="31694">MTGANVGLLLFFQLGDIFSIEASVETENHMDLILFVDYCVATITSDITGDPRYDIISSNGCLLDGTQEDSSSAFISPRSQPNRIQFMIDAFRFIETPASTVYITCSLRATKVDQTPDPMNKACSYNKVSRSWSALEGSNNICRCCESRDCGALPGQTRRWGSVQGGSRGKREIGPHPEEHSMATLGPILVIGAEHSHQASITEHLQALEVPEESQSFELWILVTIGSVSLVVIVFALVFTGRCVVKRLSPPEKLCEIKTVTIQCYILMIPTYTWSYRFALPELLVVS</sequence>
<dbReference type="InterPro" id="IPR048290">
    <property type="entry name" value="ZP_chr"/>
</dbReference>
<evidence type="ECO:0000256" key="1">
    <source>
        <dbReference type="ARBA" id="ARBA00023157"/>
    </source>
</evidence>
<evidence type="ECO:0000313" key="6">
    <source>
        <dbReference type="EMBL" id="CAJ0940567.1"/>
    </source>
</evidence>
<dbReference type="InterPro" id="IPR042235">
    <property type="entry name" value="ZP-C_dom"/>
</dbReference>
<gene>
    <name evidence="6" type="ORF">RIMI_LOCUS8730574</name>
</gene>
<keyword evidence="1" id="KW-1015">Disulfide bond</keyword>
<evidence type="ECO:0000313" key="7">
    <source>
        <dbReference type="Proteomes" id="UP001176940"/>
    </source>
</evidence>
<keyword evidence="4" id="KW-0732">Signal</keyword>
<evidence type="ECO:0000256" key="3">
    <source>
        <dbReference type="SAM" id="Phobius"/>
    </source>
</evidence>
<dbReference type="InterPro" id="IPR001507">
    <property type="entry name" value="ZP_dom"/>
</dbReference>
<dbReference type="PRINTS" id="PR00023">
    <property type="entry name" value="ZPELLUCIDA"/>
</dbReference>
<comment type="caution">
    <text evidence="6">The sequence shown here is derived from an EMBL/GenBank/DDBJ whole genome shotgun (WGS) entry which is preliminary data.</text>
</comment>
<proteinExistence type="predicted"/>